<dbReference type="AlphaFoldDB" id="A0A841KP17"/>
<evidence type="ECO:0000313" key="2">
    <source>
        <dbReference type="EMBL" id="MBB6215534.1"/>
    </source>
</evidence>
<dbReference type="Proteomes" id="UP000579281">
    <property type="component" value="Unassembled WGS sequence"/>
</dbReference>
<evidence type="ECO:0000313" key="3">
    <source>
        <dbReference type="Proteomes" id="UP000579281"/>
    </source>
</evidence>
<feature type="domain" description="CGGC" evidence="1">
    <location>
        <begin position="3"/>
        <end position="104"/>
    </location>
</feature>
<accession>A0A841KP17</accession>
<reference evidence="2 3" key="1">
    <citation type="submission" date="2020-08" db="EMBL/GenBank/DDBJ databases">
        <title>Genomic Encyclopedia of Type Strains, Phase IV (KMG-IV): sequencing the most valuable type-strain genomes for metagenomic binning, comparative biology and taxonomic classification.</title>
        <authorList>
            <person name="Goeker M."/>
        </authorList>
    </citation>
    <scope>NUCLEOTIDE SEQUENCE [LARGE SCALE GENOMIC DNA]</scope>
    <source>
        <strain evidence="2 3">DSM 103526</strain>
    </source>
</reference>
<evidence type="ECO:0000259" key="1">
    <source>
        <dbReference type="SMART" id="SM01078"/>
    </source>
</evidence>
<gene>
    <name evidence="2" type="ORF">HNQ80_001623</name>
</gene>
<dbReference type="SMART" id="SM01078">
    <property type="entry name" value="CGGC"/>
    <property type="match status" value="1"/>
</dbReference>
<dbReference type="RefSeq" id="WP_184309913.1">
    <property type="nucleotide sequence ID" value="NZ_JACHEN010000008.1"/>
</dbReference>
<protein>
    <submittedName>
        <fullName evidence="2">Putative metal-binding protein</fullName>
    </submittedName>
</protein>
<dbReference type="InterPro" id="IPR014925">
    <property type="entry name" value="CGGC_dom"/>
</dbReference>
<dbReference type="Pfam" id="PF08821">
    <property type="entry name" value="CGGC"/>
    <property type="match status" value="1"/>
</dbReference>
<name>A0A841KP17_9FIRM</name>
<keyword evidence="3" id="KW-1185">Reference proteome</keyword>
<proteinExistence type="predicted"/>
<sequence length="108" mass="12187">MEKIGIINCFEVSQRCSGGGCTRAFHHRTGAFEAYDQEDEMISFVHCNGCGEESVQQVLNRAKEMKEAGVTAIHLSTCVRAKCPWYDQFMSELSKDFNVEGYSHGKKR</sequence>
<comment type="caution">
    <text evidence="2">The sequence shown here is derived from an EMBL/GenBank/DDBJ whole genome shotgun (WGS) entry which is preliminary data.</text>
</comment>
<organism evidence="2 3">
    <name type="scientific">Anaerosolibacter carboniphilus</name>
    <dbReference type="NCBI Taxonomy" id="1417629"/>
    <lineage>
        <taxon>Bacteria</taxon>
        <taxon>Bacillati</taxon>
        <taxon>Bacillota</taxon>
        <taxon>Clostridia</taxon>
        <taxon>Peptostreptococcales</taxon>
        <taxon>Thermotaleaceae</taxon>
        <taxon>Anaerosolibacter</taxon>
    </lineage>
</organism>
<dbReference type="EMBL" id="JACHEN010000008">
    <property type="protein sequence ID" value="MBB6215534.1"/>
    <property type="molecule type" value="Genomic_DNA"/>
</dbReference>